<protein>
    <submittedName>
        <fullName evidence="1">Uncharacterized protein</fullName>
    </submittedName>
</protein>
<name>A0AA97P5A7_PYRO3</name>
<gene>
    <name evidence="1" type="ORF">OOU_Y34scaffold00222g11</name>
</gene>
<dbReference type="AlphaFoldDB" id="A0AA97P5A7"/>
<accession>A0AA97P5A7</accession>
<organism evidence="1">
    <name type="scientific">Pyricularia oryzae (strain Y34)</name>
    <name type="common">Rice blast fungus</name>
    <name type="synonym">Magnaporthe oryzae</name>
    <dbReference type="NCBI Taxonomy" id="1143189"/>
    <lineage>
        <taxon>Eukaryota</taxon>
        <taxon>Fungi</taxon>
        <taxon>Dikarya</taxon>
        <taxon>Ascomycota</taxon>
        <taxon>Pezizomycotina</taxon>
        <taxon>Sordariomycetes</taxon>
        <taxon>Sordariomycetidae</taxon>
        <taxon>Magnaporthales</taxon>
        <taxon>Pyriculariaceae</taxon>
        <taxon>Pyricularia</taxon>
    </lineage>
</organism>
<proteinExistence type="predicted"/>
<sequence>MAEGVACYIPGKVNAMEDIRGCRQYHNLHFLVWFGVLGKLPHMEATRARQKRRPFPVQPAVLG</sequence>
<reference evidence="1" key="1">
    <citation type="journal article" date="2012" name="PLoS Genet.">
        <title>Comparative analysis of the genomes of two field isolates of the rice blast fungus Magnaporthe oryzae.</title>
        <authorList>
            <person name="Xue M."/>
            <person name="Yang J."/>
            <person name="Li Z."/>
            <person name="Hu S."/>
            <person name="Yao N."/>
            <person name="Dean R.A."/>
            <person name="Zhao W."/>
            <person name="Shen M."/>
            <person name="Zhang H."/>
            <person name="Li C."/>
            <person name="Liu L."/>
            <person name="Cao L."/>
            <person name="Xu X."/>
            <person name="Xing Y."/>
            <person name="Hsiang T."/>
            <person name="Zhang Z."/>
            <person name="Xu J.R."/>
            <person name="Peng Y.L."/>
        </authorList>
    </citation>
    <scope>NUCLEOTIDE SEQUENCE</scope>
    <source>
        <strain evidence="1">Y34</strain>
    </source>
</reference>
<dbReference type="Proteomes" id="UP000011086">
    <property type="component" value="Unassembled WGS sequence"/>
</dbReference>
<dbReference type="EMBL" id="JH793580">
    <property type="protein sequence ID" value="ELQ42235.1"/>
    <property type="molecule type" value="Genomic_DNA"/>
</dbReference>
<evidence type="ECO:0000313" key="1">
    <source>
        <dbReference type="EMBL" id="ELQ42235.1"/>
    </source>
</evidence>